<dbReference type="EnsemblPlants" id="KEH29256">
    <property type="protein sequence ID" value="KEH29256"/>
    <property type="gene ID" value="MTR_4g031955"/>
</dbReference>
<evidence type="ECO:0000313" key="2">
    <source>
        <dbReference type="EnsemblPlants" id="KEH29256"/>
    </source>
</evidence>
<name>A0A072UII8_MEDTR</name>
<reference evidence="1 3" key="1">
    <citation type="journal article" date="2011" name="Nature">
        <title>The Medicago genome provides insight into the evolution of rhizobial symbioses.</title>
        <authorList>
            <person name="Young N.D."/>
            <person name="Debelle F."/>
            <person name="Oldroyd G.E."/>
            <person name="Geurts R."/>
            <person name="Cannon S.B."/>
            <person name="Udvardi M.K."/>
            <person name="Benedito V.A."/>
            <person name="Mayer K.F."/>
            <person name="Gouzy J."/>
            <person name="Schoof H."/>
            <person name="Van de Peer Y."/>
            <person name="Proost S."/>
            <person name="Cook D.R."/>
            <person name="Meyers B.C."/>
            <person name="Spannagl M."/>
            <person name="Cheung F."/>
            <person name="De Mita S."/>
            <person name="Krishnakumar V."/>
            <person name="Gundlach H."/>
            <person name="Zhou S."/>
            <person name="Mudge J."/>
            <person name="Bharti A.K."/>
            <person name="Murray J.D."/>
            <person name="Naoumkina M.A."/>
            <person name="Rosen B."/>
            <person name="Silverstein K.A."/>
            <person name="Tang H."/>
            <person name="Rombauts S."/>
            <person name="Zhao P.X."/>
            <person name="Zhou P."/>
            <person name="Barbe V."/>
            <person name="Bardou P."/>
            <person name="Bechner M."/>
            <person name="Bellec A."/>
            <person name="Berger A."/>
            <person name="Berges H."/>
            <person name="Bidwell S."/>
            <person name="Bisseling T."/>
            <person name="Choisne N."/>
            <person name="Couloux A."/>
            <person name="Denny R."/>
            <person name="Deshpande S."/>
            <person name="Dai X."/>
            <person name="Doyle J.J."/>
            <person name="Dudez A.M."/>
            <person name="Farmer A.D."/>
            <person name="Fouteau S."/>
            <person name="Franken C."/>
            <person name="Gibelin C."/>
            <person name="Gish J."/>
            <person name="Goldstein S."/>
            <person name="Gonzalez A.J."/>
            <person name="Green P.J."/>
            <person name="Hallab A."/>
            <person name="Hartog M."/>
            <person name="Hua A."/>
            <person name="Humphray S.J."/>
            <person name="Jeong D.H."/>
            <person name="Jing Y."/>
            <person name="Jocker A."/>
            <person name="Kenton S.M."/>
            <person name="Kim D.J."/>
            <person name="Klee K."/>
            <person name="Lai H."/>
            <person name="Lang C."/>
            <person name="Lin S."/>
            <person name="Macmil S.L."/>
            <person name="Magdelenat G."/>
            <person name="Matthews L."/>
            <person name="McCorrison J."/>
            <person name="Monaghan E.L."/>
            <person name="Mun J.H."/>
            <person name="Najar F.Z."/>
            <person name="Nicholson C."/>
            <person name="Noirot C."/>
            <person name="O'Bleness M."/>
            <person name="Paule C.R."/>
            <person name="Poulain J."/>
            <person name="Prion F."/>
            <person name="Qin B."/>
            <person name="Qu C."/>
            <person name="Retzel E.F."/>
            <person name="Riddle C."/>
            <person name="Sallet E."/>
            <person name="Samain S."/>
            <person name="Samson N."/>
            <person name="Sanders I."/>
            <person name="Saurat O."/>
            <person name="Scarpelli C."/>
            <person name="Schiex T."/>
            <person name="Segurens B."/>
            <person name="Severin A.J."/>
            <person name="Sherrier D.J."/>
            <person name="Shi R."/>
            <person name="Sims S."/>
            <person name="Singer S.R."/>
            <person name="Sinharoy S."/>
            <person name="Sterck L."/>
            <person name="Viollet A."/>
            <person name="Wang B.B."/>
            <person name="Wang K."/>
            <person name="Wang M."/>
            <person name="Wang X."/>
            <person name="Warfsmann J."/>
            <person name="Weissenbach J."/>
            <person name="White D.D."/>
            <person name="White J.D."/>
            <person name="Wiley G.B."/>
            <person name="Wincker P."/>
            <person name="Xing Y."/>
            <person name="Yang L."/>
            <person name="Yao Z."/>
            <person name="Ying F."/>
            <person name="Zhai J."/>
            <person name="Zhou L."/>
            <person name="Zuber A."/>
            <person name="Denarie J."/>
            <person name="Dixon R.A."/>
            <person name="May G.D."/>
            <person name="Schwartz D.C."/>
            <person name="Rogers J."/>
            <person name="Quetier F."/>
            <person name="Town C.D."/>
            <person name="Roe B.A."/>
        </authorList>
    </citation>
    <scope>NUCLEOTIDE SEQUENCE [LARGE SCALE GENOMIC DNA]</scope>
    <source>
        <strain evidence="1">A17</strain>
        <strain evidence="2 3">cv. Jemalong A17</strain>
    </source>
</reference>
<dbReference type="AlphaFoldDB" id="A0A072UII8"/>
<reference evidence="1 3" key="2">
    <citation type="journal article" date="2014" name="BMC Genomics">
        <title>An improved genome release (version Mt4.0) for the model legume Medicago truncatula.</title>
        <authorList>
            <person name="Tang H."/>
            <person name="Krishnakumar V."/>
            <person name="Bidwell S."/>
            <person name="Rosen B."/>
            <person name="Chan A."/>
            <person name="Zhou S."/>
            <person name="Gentzbittel L."/>
            <person name="Childs K.L."/>
            <person name="Yandell M."/>
            <person name="Gundlach H."/>
            <person name="Mayer K.F."/>
            <person name="Schwartz D.C."/>
            <person name="Town C.D."/>
        </authorList>
    </citation>
    <scope>GENOME REANNOTATION</scope>
    <source>
        <strain evidence="1">A17</strain>
        <strain evidence="2 3">cv. Jemalong A17</strain>
    </source>
</reference>
<reference evidence="2" key="3">
    <citation type="submission" date="2015-04" db="UniProtKB">
        <authorList>
            <consortium name="EnsemblPlants"/>
        </authorList>
    </citation>
    <scope>IDENTIFICATION</scope>
    <source>
        <strain evidence="2">cv. Jemalong A17</strain>
    </source>
</reference>
<evidence type="ECO:0000313" key="3">
    <source>
        <dbReference type="Proteomes" id="UP000002051"/>
    </source>
</evidence>
<protein>
    <submittedName>
        <fullName evidence="1 2">Uncharacterized protein</fullName>
    </submittedName>
</protein>
<sequence>MSALRPLDDLYLHHINWVWNIDETVDVLKINQSGQIWLFVLAIELLEDPQRDNTYATSLKSKRFDLHLTIETSTTRNYNNLNIIFNNVSMLVQGFIVKFFISEEVLECESFHIIYFIRLPPPPFIVLHLLTP</sequence>
<dbReference type="EMBL" id="CM001220">
    <property type="protein sequence ID" value="KEH29256.1"/>
    <property type="molecule type" value="Genomic_DNA"/>
</dbReference>
<accession>A0A072UII8</accession>
<gene>
    <name evidence="1" type="ordered locus">MTR_4g031955</name>
</gene>
<evidence type="ECO:0000313" key="1">
    <source>
        <dbReference type="EMBL" id="KEH29256.1"/>
    </source>
</evidence>
<keyword evidence="3" id="KW-1185">Reference proteome</keyword>
<dbReference type="Proteomes" id="UP000002051">
    <property type="component" value="Chromosome 4"/>
</dbReference>
<proteinExistence type="predicted"/>
<dbReference type="HOGENOM" id="CLU_1920205_0_0_1"/>
<organism evidence="1 3">
    <name type="scientific">Medicago truncatula</name>
    <name type="common">Barrel medic</name>
    <name type="synonym">Medicago tribuloides</name>
    <dbReference type="NCBI Taxonomy" id="3880"/>
    <lineage>
        <taxon>Eukaryota</taxon>
        <taxon>Viridiplantae</taxon>
        <taxon>Streptophyta</taxon>
        <taxon>Embryophyta</taxon>
        <taxon>Tracheophyta</taxon>
        <taxon>Spermatophyta</taxon>
        <taxon>Magnoliopsida</taxon>
        <taxon>eudicotyledons</taxon>
        <taxon>Gunneridae</taxon>
        <taxon>Pentapetalae</taxon>
        <taxon>rosids</taxon>
        <taxon>fabids</taxon>
        <taxon>Fabales</taxon>
        <taxon>Fabaceae</taxon>
        <taxon>Papilionoideae</taxon>
        <taxon>50 kb inversion clade</taxon>
        <taxon>NPAAA clade</taxon>
        <taxon>Hologalegina</taxon>
        <taxon>IRL clade</taxon>
        <taxon>Trifolieae</taxon>
        <taxon>Medicago</taxon>
    </lineage>
</organism>